<dbReference type="OrthoDB" id="101884at2"/>
<organism evidence="2 3">
    <name type="scientific">Pseudidiomarina planktonica</name>
    <dbReference type="NCBI Taxonomy" id="1323738"/>
    <lineage>
        <taxon>Bacteria</taxon>
        <taxon>Pseudomonadati</taxon>
        <taxon>Pseudomonadota</taxon>
        <taxon>Gammaproteobacteria</taxon>
        <taxon>Alteromonadales</taxon>
        <taxon>Idiomarinaceae</taxon>
        <taxon>Pseudidiomarina</taxon>
    </lineage>
</organism>
<dbReference type="AlphaFoldDB" id="A0A1Y6EK06"/>
<evidence type="ECO:0000256" key="1">
    <source>
        <dbReference type="SAM" id="SignalP"/>
    </source>
</evidence>
<evidence type="ECO:0000313" key="2">
    <source>
        <dbReference type="EMBL" id="SMQ62937.1"/>
    </source>
</evidence>
<dbReference type="InterPro" id="IPR026950">
    <property type="entry name" value="Caps_assemb_Wzi"/>
</dbReference>
<gene>
    <name evidence="2" type="ORF">SAMN06297229_0782</name>
</gene>
<dbReference type="EMBL" id="FXWH01000001">
    <property type="protein sequence ID" value="SMQ62937.1"/>
    <property type="molecule type" value="Genomic_DNA"/>
</dbReference>
<accession>A0A1Y6EK06</accession>
<dbReference type="Proteomes" id="UP000194450">
    <property type="component" value="Unassembled WGS sequence"/>
</dbReference>
<dbReference type="RefSeq" id="WP_086433935.1">
    <property type="nucleotide sequence ID" value="NZ_FXWH01000001.1"/>
</dbReference>
<sequence length="477" mass="53485">MKALFIVTCICLSLLSSIRVAQASPWLEAHDPYLRQSLLTLANAGLVSVPVNTYPLPWKTIMADLAEINANNLPESLQFALSHVRHSLHQARHGAQTSIMVQGHSEKLTLAGFGEQHHERAKVSVKRQFIGRNWAARLQVNHRNRPVDNSNPTSLDGSYAALLLGDWIFSVDALPLWWGPGQDSTLVMSTHARPIEKLQLSRYQSEPASTPVLSWLGPVSFTTFIGQLDPGRGDADDSLLWGTRITSRPLPALELGVSHSSQMNGSRVDRTDGDLVSIDDNHLLGFDFRYSLMSDYGNGAIYAEVANDTASNWLSDSAWLAGMEWHQGSANSMSTWYVEATDTEAKCSDSSSRSGNCFYEHQDFFNGYRHHGQAIGSMFDTDTRAVTLGYRWFDNTGLGWHFKLRSIQFNMDNSQPDNGGHPFFDDATDRQQIDVGHRRGFMGGLLEITVQSWRDRQLGGDWQDTEFGGYLRWEWRF</sequence>
<name>A0A1Y6EK06_9GAMM</name>
<keyword evidence="1" id="KW-0732">Signal</keyword>
<dbReference type="Gene3D" id="2.40.160.130">
    <property type="entry name" value="Capsule assembly protein Wzi"/>
    <property type="match status" value="1"/>
</dbReference>
<proteinExistence type="predicted"/>
<reference evidence="3" key="1">
    <citation type="submission" date="2017-04" db="EMBL/GenBank/DDBJ databases">
        <authorList>
            <person name="Varghese N."/>
            <person name="Submissions S."/>
        </authorList>
    </citation>
    <scope>NUCLEOTIDE SEQUENCE [LARGE SCALE GENOMIC DNA]</scope>
</reference>
<feature type="chain" id="PRO_5010999925" evidence="1">
    <location>
        <begin position="24"/>
        <end position="477"/>
    </location>
</feature>
<feature type="signal peptide" evidence="1">
    <location>
        <begin position="1"/>
        <end position="23"/>
    </location>
</feature>
<protein>
    <submittedName>
        <fullName evidence="2">Capsule assembly protein Wzi</fullName>
    </submittedName>
</protein>
<keyword evidence="3" id="KW-1185">Reference proteome</keyword>
<dbReference type="InterPro" id="IPR038636">
    <property type="entry name" value="Wzi_sf"/>
</dbReference>
<dbReference type="Pfam" id="PF14052">
    <property type="entry name" value="Caps_assemb_Wzi"/>
    <property type="match status" value="1"/>
</dbReference>
<evidence type="ECO:0000313" key="3">
    <source>
        <dbReference type="Proteomes" id="UP000194450"/>
    </source>
</evidence>